<dbReference type="GO" id="GO:0055129">
    <property type="term" value="P:L-proline biosynthetic process"/>
    <property type="evidence" value="ECO:0007669"/>
    <property type="project" value="UniProtKB-UniRule"/>
</dbReference>
<feature type="binding site" evidence="8">
    <location>
        <position position="219"/>
    </location>
    <ligand>
        <name>substrate</name>
    </ligand>
</feature>
<dbReference type="PROSITE" id="PS00902">
    <property type="entry name" value="GLUTAMATE_5_KINASE"/>
    <property type="match status" value="1"/>
</dbReference>
<dbReference type="NCBIfam" id="TIGR01027">
    <property type="entry name" value="proB"/>
    <property type="match status" value="1"/>
</dbReference>
<evidence type="ECO:0000313" key="12">
    <source>
        <dbReference type="Proteomes" id="UP000588098"/>
    </source>
</evidence>
<evidence type="ECO:0000256" key="5">
    <source>
        <dbReference type="ARBA" id="ARBA00022741"/>
    </source>
</evidence>
<dbReference type="FunFam" id="3.40.1160.10:FF:000018">
    <property type="entry name" value="Glutamate 5-kinase"/>
    <property type="match status" value="1"/>
</dbReference>
<dbReference type="PROSITE" id="PS50890">
    <property type="entry name" value="PUA"/>
    <property type="match status" value="1"/>
</dbReference>
<dbReference type="PANTHER" id="PTHR43654">
    <property type="entry name" value="GLUTAMATE 5-KINASE"/>
    <property type="match status" value="1"/>
</dbReference>
<feature type="binding site" evidence="8">
    <location>
        <position position="132"/>
    </location>
    <ligand>
        <name>substrate</name>
    </ligand>
</feature>
<dbReference type="Proteomes" id="UP000588098">
    <property type="component" value="Unassembled WGS sequence"/>
</dbReference>
<evidence type="ECO:0000256" key="8">
    <source>
        <dbReference type="HAMAP-Rule" id="MF_00456"/>
    </source>
</evidence>
<dbReference type="HAMAP" id="MF_00456">
    <property type="entry name" value="ProB"/>
    <property type="match status" value="1"/>
</dbReference>
<keyword evidence="4 8" id="KW-0808">Transferase</keyword>
<comment type="caution">
    <text evidence="11">The sequence shown here is derived from an EMBL/GenBank/DDBJ whole genome shotgun (WGS) entry which is preliminary data.</text>
</comment>
<organism evidence="11 12">
    <name type="scientific">Streptomyces zagrosensis</name>
    <dbReference type="NCBI Taxonomy" id="1042984"/>
    <lineage>
        <taxon>Bacteria</taxon>
        <taxon>Bacillati</taxon>
        <taxon>Actinomycetota</taxon>
        <taxon>Actinomycetes</taxon>
        <taxon>Kitasatosporales</taxon>
        <taxon>Streptomycetaceae</taxon>
        <taxon>Streptomyces</taxon>
    </lineage>
</organism>
<evidence type="ECO:0000259" key="10">
    <source>
        <dbReference type="SMART" id="SM00359"/>
    </source>
</evidence>
<dbReference type="GO" id="GO:0004349">
    <property type="term" value="F:glutamate 5-kinase activity"/>
    <property type="evidence" value="ECO:0007669"/>
    <property type="project" value="UniProtKB-UniRule"/>
</dbReference>
<dbReference type="GO" id="GO:0005524">
    <property type="term" value="F:ATP binding"/>
    <property type="evidence" value="ECO:0007669"/>
    <property type="project" value="UniProtKB-KW"/>
</dbReference>
<feature type="region of interest" description="Disordered" evidence="9">
    <location>
        <begin position="1"/>
        <end position="80"/>
    </location>
</feature>
<keyword evidence="1 8" id="KW-0963">Cytoplasm</keyword>
<comment type="similarity">
    <text evidence="8">Belongs to the glutamate 5-kinase family.</text>
</comment>
<dbReference type="InterPro" id="IPR041739">
    <property type="entry name" value="G5K_ProB"/>
</dbReference>
<dbReference type="InterPro" id="IPR036974">
    <property type="entry name" value="PUA_sf"/>
</dbReference>
<keyword evidence="3 8" id="KW-0641">Proline biosynthesis</keyword>
<comment type="subcellular location">
    <subcellularLocation>
        <location evidence="8">Cytoplasm</location>
    </subcellularLocation>
</comment>
<keyword evidence="7 8" id="KW-0067">ATP-binding</keyword>
<feature type="binding site" evidence="8">
    <location>
        <begin position="251"/>
        <end position="252"/>
    </location>
    <ligand>
        <name>ATP</name>
        <dbReference type="ChEBI" id="CHEBI:30616"/>
    </ligand>
</feature>
<dbReference type="Gene3D" id="2.30.130.10">
    <property type="entry name" value="PUA domain"/>
    <property type="match status" value="1"/>
</dbReference>
<evidence type="ECO:0000256" key="3">
    <source>
        <dbReference type="ARBA" id="ARBA00022650"/>
    </source>
</evidence>
<dbReference type="InterPro" id="IPR001057">
    <property type="entry name" value="Glu/AcGlu_kinase"/>
</dbReference>
<gene>
    <name evidence="8" type="primary">proB</name>
    <name evidence="11" type="ORF">FHS42_000011</name>
</gene>
<dbReference type="Pfam" id="PF00696">
    <property type="entry name" value="AA_kinase"/>
    <property type="match status" value="1"/>
</dbReference>
<evidence type="ECO:0000256" key="2">
    <source>
        <dbReference type="ARBA" id="ARBA00022605"/>
    </source>
</evidence>
<reference evidence="11 12" key="1">
    <citation type="submission" date="2020-08" db="EMBL/GenBank/DDBJ databases">
        <title>Genomic Encyclopedia of Type Strains, Phase III (KMG-III): the genomes of soil and plant-associated and newly described type strains.</title>
        <authorList>
            <person name="Whitman W."/>
        </authorList>
    </citation>
    <scope>NUCLEOTIDE SEQUENCE [LARGE SCALE GENOMIC DNA]</scope>
    <source>
        <strain evidence="11 12">CECT 8305</strain>
    </source>
</reference>
<dbReference type="InterPro" id="IPR011529">
    <property type="entry name" value="Glu_5kinase"/>
</dbReference>
<dbReference type="InterPro" id="IPR005715">
    <property type="entry name" value="Glu_5kinase/COase_Synthase"/>
</dbReference>
<keyword evidence="12" id="KW-1185">Reference proteome</keyword>
<protein>
    <recommendedName>
        <fullName evidence="8">Glutamate 5-kinase</fullName>
        <ecNumber evidence="8">2.7.2.11</ecNumber>
    </recommendedName>
    <alternativeName>
        <fullName evidence="8">Gamma-glutamyl kinase</fullName>
        <shortName evidence="8">GK</shortName>
    </alternativeName>
</protein>
<name>A0A7W9Q3K1_9ACTN</name>
<dbReference type="EMBL" id="JACHJL010000001">
    <property type="protein sequence ID" value="MBB5932993.1"/>
    <property type="molecule type" value="Genomic_DNA"/>
</dbReference>
<comment type="function">
    <text evidence="8">Catalyzes the transfer of a phosphate group to glutamate to form L-glutamate 5-phosphate.</text>
</comment>
<dbReference type="PANTHER" id="PTHR43654:SF1">
    <property type="entry name" value="ISOPENTENYL PHOSPHATE KINASE"/>
    <property type="match status" value="1"/>
</dbReference>
<evidence type="ECO:0000256" key="7">
    <source>
        <dbReference type="ARBA" id="ARBA00022840"/>
    </source>
</evidence>
<keyword evidence="5 8" id="KW-0547">Nucleotide-binding</keyword>
<accession>A0A7W9Q3K1</accession>
<evidence type="ECO:0000256" key="6">
    <source>
        <dbReference type="ARBA" id="ARBA00022777"/>
    </source>
</evidence>
<dbReference type="EC" id="2.7.2.11" evidence="8"/>
<evidence type="ECO:0000313" key="11">
    <source>
        <dbReference type="EMBL" id="MBB5932993.1"/>
    </source>
</evidence>
<feature type="compositionally biased region" description="Basic and acidic residues" evidence="9">
    <location>
        <begin position="59"/>
        <end position="69"/>
    </location>
</feature>
<dbReference type="GO" id="GO:0003723">
    <property type="term" value="F:RNA binding"/>
    <property type="evidence" value="ECO:0007669"/>
    <property type="project" value="InterPro"/>
</dbReference>
<dbReference type="InterPro" id="IPR015947">
    <property type="entry name" value="PUA-like_sf"/>
</dbReference>
<proteinExistence type="inferred from homology"/>
<dbReference type="InterPro" id="IPR002478">
    <property type="entry name" value="PUA"/>
</dbReference>
<feature type="compositionally biased region" description="Basic and acidic residues" evidence="9">
    <location>
        <begin position="37"/>
        <end position="51"/>
    </location>
</feature>
<dbReference type="GO" id="GO:0005829">
    <property type="term" value="C:cytosol"/>
    <property type="evidence" value="ECO:0007669"/>
    <property type="project" value="TreeGrafter"/>
</dbReference>
<sequence>MSSDERGHKGQVGTAVAGQRASARRDAQGTPGAGVERGARGKPGAEARRAAQEAPGAGAERDARGKPAAEAETGADGAERDEVVSARRIVVKIGSSSLTTAAGGLDADRVDALVDVLATAHGRSREIVLVSSGAIAAGLAPLGLAKRPRDLARQQAAASVGQGLLMARYTASFARYGRRVGQVLLTSDDTSRRAHYRNAYRTLDQLLTMGAIPVVNENDTVATDEIRFGDNDRLAALVAHLVRADLLVLLSDVDGLYDGDPNTPGASRIAEVAGPADLEGVTIGSAGRAGVGTGGMVTKVEAARIAAAAGIPVVLTSASRAADALIGRPTGTYFHRTGRRSAGRLLWLAHASTPCGALVLDDGAVRAVVEQRTSLLPAGICAVEGEFSAGDPVELRDVTGRPVARGLVNFDAKEVPRLIGRSTRDLARELGAAYEREVVHRDDLVVLHP</sequence>
<comment type="catalytic activity">
    <reaction evidence="8">
        <text>L-glutamate + ATP = L-glutamyl 5-phosphate + ADP</text>
        <dbReference type="Rhea" id="RHEA:14877"/>
        <dbReference type="ChEBI" id="CHEBI:29985"/>
        <dbReference type="ChEBI" id="CHEBI:30616"/>
        <dbReference type="ChEBI" id="CHEBI:58274"/>
        <dbReference type="ChEBI" id="CHEBI:456216"/>
        <dbReference type="EC" id="2.7.2.11"/>
    </reaction>
</comment>
<dbReference type="AlphaFoldDB" id="A0A7W9Q3K1"/>
<dbReference type="SUPFAM" id="SSF53633">
    <property type="entry name" value="Carbamate kinase-like"/>
    <property type="match status" value="1"/>
</dbReference>
<dbReference type="Pfam" id="PF01472">
    <property type="entry name" value="PUA"/>
    <property type="match status" value="1"/>
</dbReference>
<dbReference type="SMART" id="SM00359">
    <property type="entry name" value="PUA"/>
    <property type="match status" value="1"/>
</dbReference>
<feature type="binding site" evidence="8">
    <location>
        <begin position="293"/>
        <end position="299"/>
    </location>
    <ligand>
        <name>ATP</name>
        <dbReference type="ChEBI" id="CHEBI:30616"/>
    </ligand>
</feature>
<dbReference type="PIRSF" id="PIRSF000729">
    <property type="entry name" value="GK"/>
    <property type="match status" value="1"/>
</dbReference>
<dbReference type="InterPro" id="IPR019797">
    <property type="entry name" value="Glutamate_5-kinase_CS"/>
</dbReference>
<feature type="domain" description="PUA" evidence="10">
    <location>
        <begin position="356"/>
        <end position="435"/>
    </location>
</feature>
<feature type="binding site" evidence="8">
    <location>
        <position position="231"/>
    </location>
    <ligand>
        <name>substrate</name>
    </ligand>
</feature>
<keyword evidence="2 8" id="KW-0028">Amino-acid biosynthesis</keyword>
<evidence type="ECO:0000256" key="9">
    <source>
        <dbReference type="SAM" id="MobiDB-lite"/>
    </source>
</evidence>
<keyword evidence="6 8" id="KW-0418">Kinase</keyword>
<dbReference type="SUPFAM" id="SSF88697">
    <property type="entry name" value="PUA domain-like"/>
    <property type="match status" value="1"/>
</dbReference>
<comment type="pathway">
    <text evidence="8">Amino-acid biosynthesis; L-proline biosynthesis; L-glutamate 5-semialdehyde from L-glutamate: step 1/2.</text>
</comment>
<dbReference type="UniPathway" id="UPA00098">
    <property type="reaction ID" value="UER00359"/>
</dbReference>
<dbReference type="InterPro" id="IPR001048">
    <property type="entry name" value="Asp/Glu/Uridylate_kinase"/>
</dbReference>
<dbReference type="Gene3D" id="3.40.1160.10">
    <property type="entry name" value="Acetylglutamate kinase-like"/>
    <property type="match status" value="2"/>
</dbReference>
<evidence type="ECO:0000256" key="4">
    <source>
        <dbReference type="ARBA" id="ARBA00022679"/>
    </source>
</evidence>
<dbReference type="CDD" id="cd04242">
    <property type="entry name" value="AAK_G5K_ProB"/>
    <property type="match status" value="1"/>
</dbReference>
<dbReference type="InterPro" id="IPR036393">
    <property type="entry name" value="AceGlu_kinase-like_sf"/>
</dbReference>
<feature type="binding site" evidence="8">
    <location>
        <position position="92"/>
    </location>
    <ligand>
        <name>ATP</name>
        <dbReference type="ChEBI" id="CHEBI:30616"/>
    </ligand>
</feature>
<dbReference type="CDD" id="cd21157">
    <property type="entry name" value="PUA_G5K"/>
    <property type="match status" value="1"/>
</dbReference>
<dbReference type="PRINTS" id="PR00474">
    <property type="entry name" value="GLU5KINASE"/>
</dbReference>
<evidence type="ECO:0000256" key="1">
    <source>
        <dbReference type="ARBA" id="ARBA00022490"/>
    </source>
</evidence>